<keyword evidence="2" id="KW-1185">Reference proteome</keyword>
<comment type="caution">
    <text evidence="1">The sequence shown here is derived from an EMBL/GenBank/DDBJ whole genome shotgun (WGS) entry which is preliminary data.</text>
</comment>
<organism evidence="1 2">
    <name type="scientific">Acidiphilium acidophilum</name>
    <name type="common">Thiobacillus acidophilus</name>
    <dbReference type="NCBI Taxonomy" id="76588"/>
    <lineage>
        <taxon>Bacteria</taxon>
        <taxon>Pseudomonadati</taxon>
        <taxon>Pseudomonadota</taxon>
        <taxon>Alphaproteobacteria</taxon>
        <taxon>Acetobacterales</taxon>
        <taxon>Acidocellaceae</taxon>
        <taxon>Acidiphilium</taxon>
    </lineage>
</organism>
<evidence type="ECO:0000313" key="2">
    <source>
        <dbReference type="Proteomes" id="UP001279553"/>
    </source>
</evidence>
<gene>
    <name evidence="1" type="ORF">SIL87_13755</name>
</gene>
<dbReference type="Proteomes" id="UP001279553">
    <property type="component" value="Unassembled WGS sequence"/>
</dbReference>
<proteinExistence type="predicted"/>
<dbReference type="AlphaFoldDB" id="A0AAW9DRZ8"/>
<dbReference type="RefSeq" id="WP_319614710.1">
    <property type="nucleotide sequence ID" value="NZ_JAWXYB010000018.1"/>
</dbReference>
<dbReference type="EMBL" id="JAWXYB010000018">
    <property type="protein sequence ID" value="MDX5931828.1"/>
    <property type="molecule type" value="Genomic_DNA"/>
</dbReference>
<accession>A0AAW9DRZ8</accession>
<sequence>MKLSDRVAALETAATDMQEIHVRGGLDDPANECAAASPTPSLEWFAAPDEIDAKGRTTAAFKERVRAEAKAAGAKTVLWFSPGVSHAA</sequence>
<name>A0AAW9DRZ8_ACIAO</name>
<evidence type="ECO:0000313" key="1">
    <source>
        <dbReference type="EMBL" id="MDX5931828.1"/>
    </source>
</evidence>
<protein>
    <submittedName>
        <fullName evidence="1">Uncharacterized protein</fullName>
    </submittedName>
</protein>
<reference evidence="1 2" key="1">
    <citation type="submission" date="2023-11" db="EMBL/GenBank/DDBJ databases">
        <title>MicrobeMod: A computational toolkit for identifying prokaryotic methylation and restriction-modification with nanopore sequencing.</title>
        <authorList>
            <person name="Crits-Christoph A."/>
            <person name="Kang S.C."/>
            <person name="Lee H."/>
            <person name="Ostrov N."/>
        </authorList>
    </citation>
    <scope>NUCLEOTIDE SEQUENCE [LARGE SCALE GENOMIC DNA]</scope>
    <source>
        <strain evidence="1 2">DSMZ 700</strain>
    </source>
</reference>